<name>A0A444ZQ95_ARAHY</name>
<dbReference type="EMBL" id="SDMP01000014">
    <property type="protein sequence ID" value="RYR16315.1"/>
    <property type="molecule type" value="Genomic_DNA"/>
</dbReference>
<dbReference type="GO" id="GO:0016020">
    <property type="term" value="C:membrane"/>
    <property type="evidence" value="ECO:0007669"/>
    <property type="project" value="UniProtKB-SubCell"/>
</dbReference>
<feature type="chain" id="PRO_5019187461" evidence="8">
    <location>
        <begin position="24"/>
        <end position="130"/>
    </location>
</feature>
<keyword evidence="2" id="KW-0812">Transmembrane</keyword>
<dbReference type="InterPro" id="IPR032675">
    <property type="entry name" value="LRR_dom_sf"/>
</dbReference>
<evidence type="ECO:0000256" key="5">
    <source>
        <dbReference type="ARBA" id="ARBA00023136"/>
    </source>
</evidence>
<keyword evidence="4" id="KW-1133">Transmembrane helix</keyword>
<proteinExistence type="predicted"/>
<evidence type="ECO:0000313" key="10">
    <source>
        <dbReference type="Proteomes" id="UP000289738"/>
    </source>
</evidence>
<keyword evidence="3 8" id="KW-0732">Signal</keyword>
<keyword evidence="10" id="KW-1185">Reference proteome</keyword>
<dbReference type="Proteomes" id="UP000289738">
    <property type="component" value="Chromosome B04"/>
</dbReference>
<dbReference type="Gene3D" id="3.80.10.10">
    <property type="entry name" value="Ribonuclease Inhibitor"/>
    <property type="match status" value="1"/>
</dbReference>
<organism evidence="9 10">
    <name type="scientific">Arachis hypogaea</name>
    <name type="common">Peanut</name>
    <dbReference type="NCBI Taxonomy" id="3818"/>
    <lineage>
        <taxon>Eukaryota</taxon>
        <taxon>Viridiplantae</taxon>
        <taxon>Streptophyta</taxon>
        <taxon>Embryophyta</taxon>
        <taxon>Tracheophyta</taxon>
        <taxon>Spermatophyta</taxon>
        <taxon>Magnoliopsida</taxon>
        <taxon>eudicotyledons</taxon>
        <taxon>Gunneridae</taxon>
        <taxon>Pentapetalae</taxon>
        <taxon>rosids</taxon>
        <taxon>fabids</taxon>
        <taxon>Fabales</taxon>
        <taxon>Fabaceae</taxon>
        <taxon>Papilionoideae</taxon>
        <taxon>50 kb inversion clade</taxon>
        <taxon>dalbergioids sensu lato</taxon>
        <taxon>Dalbergieae</taxon>
        <taxon>Pterocarpus clade</taxon>
        <taxon>Arachis</taxon>
    </lineage>
</organism>
<keyword evidence="5" id="KW-0472">Membrane</keyword>
<evidence type="ECO:0000256" key="7">
    <source>
        <dbReference type="ARBA" id="ARBA00023180"/>
    </source>
</evidence>
<gene>
    <name evidence="9" type="ORF">Ahy_B04g073311</name>
</gene>
<sequence length="130" mass="14753">MKMKALLRFKQMFIIIILNLTAAWNRTTYCCSSWHGIYKLVTGHVIGIDLNSSQLTSYMHLFLTCASSKSLSFRQYENTFSLEVPPQVSHLANLLSLDLFSSMLYDGPIINNLQLEASTLKSLTQNSTRL</sequence>
<evidence type="ECO:0000256" key="2">
    <source>
        <dbReference type="ARBA" id="ARBA00022692"/>
    </source>
</evidence>
<evidence type="ECO:0000256" key="1">
    <source>
        <dbReference type="ARBA" id="ARBA00004479"/>
    </source>
</evidence>
<comment type="caution">
    <text evidence="9">The sequence shown here is derived from an EMBL/GenBank/DDBJ whole genome shotgun (WGS) entry which is preliminary data.</text>
</comment>
<dbReference type="PANTHER" id="PTHR48061">
    <property type="entry name" value="LEUCINE-RICH REPEAT RECEPTOR PROTEIN KINASE EMS1-LIKE-RELATED"/>
    <property type="match status" value="1"/>
</dbReference>
<feature type="signal peptide" evidence="8">
    <location>
        <begin position="1"/>
        <end position="23"/>
    </location>
</feature>
<evidence type="ECO:0000256" key="4">
    <source>
        <dbReference type="ARBA" id="ARBA00022989"/>
    </source>
</evidence>
<protein>
    <submittedName>
        <fullName evidence="9">Uncharacterized protein</fullName>
    </submittedName>
</protein>
<evidence type="ECO:0000256" key="6">
    <source>
        <dbReference type="ARBA" id="ARBA00023170"/>
    </source>
</evidence>
<accession>A0A444ZQ95</accession>
<evidence type="ECO:0000256" key="8">
    <source>
        <dbReference type="SAM" id="SignalP"/>
    </source>
</evidence>
<keyword evidence="6" id="KW-0675">Receptor</keyword>
<dbReference type="PANTHER" id="PTHR48061:SF29">
    <property type="entry name" value="RECEPTOR-LIKE KINASE FAMILY PROTEIN, PUTATIVE-RELATED"/>
    <property type="match status" value="1"/>
</dbReference>
<evidence type="ECO:0000256" key="3">
    <source>
        <dbReference type="ARBA" id="ARBA00022729"/>
    </source>
</evidence>
<evidence type="ECO:0000313" key="9">
    <source>
        <dbReference type="EMBL" id="RYR16315.1"/>
    </source>
</evidence>
<reference evidence="9 10" key="1">
    <citation type="submission" date="2019-01" db="EMBL/GenBank/DDBJ databases">
        <title>Sequencing of cultivated peanut Arachis hypogaea provides insights into genome evolution and oil improvement.</title>
        <authorList>
            <person name="Chen X."/>
        </authorList>
    </citation>
    <scope>NUCLEOTIDE SEQUENCE [LARGE SCALE GENOMIC DNA]</scope>
    <source>
        <strain evidence="10">cv. Fuhuasheng</strain>
        <tissue evidence="9">Leaves</tissue>
    </source>
</reference>
<dbReference type="AlphaFoldDB" id="A0A444ZQ95"/>
<comment type="subcellular location">
    <subcellularLocation>
        <location evidence="1">Membrane</location>
        <topology evidence="1">Single-pass type I membrane protein</topology>
    </subcellularLocation>
</comment>
<keyword evidence="7" id="KW-0325">Glycoprotein</keyword>
<dbReference type="InterPro" id="IPR046956">
    <property type="entry name" value="RLP23-like"/>
</dbReference>